<dbReference type="AlphaFoldDB" id="A7H1Z9"/>
<evidence type="ECO:0000313" key="2">
    <source>
        <dbReference type="EMBL" id="ABS44818.1"/>
    </source>
</evidence>
<dbReference type="HOGENOM" id="CLU_3005482_0_0_7"/>
<name>A7H1Z9_CAMJD</name>
<dbReference type="KEGG" id="cjd:JJD26997_1120"/>
<dbReference type="KEGG" id="cjd:JJD26997_0313"/>
<protein>
    <submittedName>
        <fullName evidence="1">Uncharacterized protein</fullName>
    </submittedName>
</protein>
<reference evidence="1" key="2">
    <citation type="submission" date="2007-07" db="EMBL/GenBank/DDBJ databases">
        <title>Complete Genome Sequence of Campylobacter jejuni subsp doylei 269.97 isolated from human blood.</title>
        <authorList>
            <person name="Fouts D.E."/>
            <person name="Mongodin E.F."/>
            <person name="Puiu D."/>
            <person name="Sebastian Y."/>
            <person name="Miller W.G."/>
            <person name="Mandrell R.E."/>
            <person name="Lastovica A.J."/>
            <person name="Nelson K.E."/>
        </authorList>
    </citation>
    <scope>NUCLEOTIDE SEQUENCE</scope>
    <source>
        <strain evidence="1">269.97</strain>
    </source>
</reference>
<organism evidence="1 3">
    <name type="scientific">Campylobacter jejuni subsp. doylei (strain ATCC BAA-1458 / RM4099 / 269.97)</name>
    <dbReference type="NCBI Taxonomy" id="360109"/>
    <lineage>
        <taxon>Bacteria</taxon>
        <taxon>Pseudomonadati</taxon>
        <taxon>Campylobacterota</taxon>
        <taxon>Epsilonproteobacteria</taxon>
        <taxon>Campylobacterales</taxon>
        <taxon>Campylobacteraceae</taxon>
        <taxon>Campylobacter</taxon>
    </lineage>
</organism>
<accession>A7H1Z9</accession>
<dbReference type="EMBL" id="CP000768">
    <property type="protein sequence ID" value="ABS44539.1"/>
    <property type="molecule type" value="Genomic_DNA"/>
</dbReference>
<dbReference type="Proteomes" id="UP000002302">
    <property type="component" value="Chromosome"/>
</dbReference>
<proteinExistence type="predicted"/>
<reference evidence="3" key="1">
    <citation type="submission" date="2007-07" db="EMBL/GenBank/DDBJ databases">
        <title>Complete genome sequence of Campylobacter jejuni subsp doylei 269.97 isolated from human blood.</title>
        <authorList>
            <person name="Fouts D.E."/>
            <person name="Mongodin E.F."/>
            <person name="Puiu D."/>
            <person name="Sebastian Y."/>
            <person name="Miller W.G."/>
            <person name="Mandrell R.E."/>
            <person name="Lastovica A.J."/>
            <person name="Nelson K.E."/>
        </authorList>
    </citation>
    <scope>NUCLEOTIDE SEQUENCE [LARGE SCALE GENOMIC DNA]</scope>
    <source>
        <strain evidence="3">ATCC BAA-1458 / RM4099 / 269.97</strain>
    </source>
</reference>
<evidence type="ECO:0000313" key="1">
    <source>
        <dbReference type="EMBL" id="ABS44539.1"/>
    </source>
</evidence>
<dbReference type="EMBL" id="CP000768">
    <property type="protein sequence ID" value="ABS44818.1"/>
    <property type="molecule type" value="Genomic_DNA"/>
</dbReference>
<sequence>MPRLADLLGFIKNKNKFDKITLFKWLISLGGEGAVFNDRKDFKYYFLVIENSKKVD</sequence>
<gene>
    <name evidence="1" type="ordered locus">JJD26997_0313</name>
    <name evidence="2" type="ordered locus">JJD26997_1120</name>
</gene>
<evidence type="ECO:0000313" key="3">
    <source>
        <dbReference type="Proteomes" id="UP000002302"/>
    </source>
</evidence>